<comment type="caution">
    <text evidence="1">The sequence shown here is derived from an EMBL/GenBank/DDBJ whole genome shotgun (WGS) entry which is preliminary data.</text>
</comment>
<evidence type="ECO:0008006" key="3">
    <source>
        <dbReference type="Google" id="ProtNLM"/>
    </source>
</evidence>
<dbReference type="Proteomes" id="UP000257030">
    <property type="component" value="Unassembled WGS sequence"/>
</dbReference>
<reference evidence="1 2" key="1">
    <citation type="journal article" date="2010" name="Syst. Appl. Microbiol.">
        <title>Four new species of Chryseobacterium from the rhizosphere of coastal sand dune plants, Chryseobacterium elymi sp. nov., Chryseobacterium hagamense sp. nov., Chryseobacterium lathyri sp. nov. and Chryseobacterium rhizosphaerae sp. nov.</title>
        <authorList>
            <person name="Cho S.H."/>
            <person name="Lee K.S."/>
            <person name="Shin D.S."/>
            <person name="Han J.H."/>
            <person name="Park K.S."/>
            <person name="Lee C.H."/>
            <person name="Park K.H."/>
            <person name="Kim S.B."/>
        </authorList>
    </citation>
    <scope>NUCLEOTIDE SEQUENCE [LARGE SCALE GENOMIC DNA]</scope>
    <source>
        <strain evidence="1 2">KCTC 22547</strain>
    </source>
</reference>
<proteinExistence type="predicted"/>
<dbReference type="AlphaFoldDB" id="A0A3D9DIT8"/>
<gene>
    <name evidence="1" type="ORF">DRF60_09645</name>
</gene>
<protein>
    <recommendedName>
        <fullName evidence="3">Lipoprotein</fullName>
    </recommendedName>
</protein>
<organism evidence="1 2">
    <name type="scientific">Chryseobacterium elymi</name>
    <dbReference type="NCBI Taxonomy" id="395936"/>
    <lineage>
        <taxon>Bacteria</taxon>
        <taxon>Pseudomonadati</taxon>
        <taxon>Bacteroidota</taxon>
        <taxon>Flavobacteriia</taxon>
        <taxon>Flavobacteriales</taxon>
        <taxon>Weeksellaceae</taxon>
        <taxon>Chryseobacterium group</taxon>
        <taxon>Chryseobacterium</taxon>
    </lineage>
</organism>
<name>A0A3D9DIT8_9FLAO</name>
<evidence type="ECO:0000313" key="2">
    <source>
        <dbReference type="Proteomes" id="UP000257030"/>
    </source>
</evidence>
<evidence type="ECO:0000313" key="1">
    <source>
        <dbReference type="EMBL" id="REC77925.1"/>
    </source>
</evidence>
<dbReference type="PROSITE" id="PS51257">
    <property type="entry name" value="PROKAR_LIPOPROTEIN"/>
    <property type="match status" value="1"/>
</dbReference>
<dbReference type="OrthoDB" id="1257188at2"/>
<accession>A0A3D9DIT8</accession>
<dbReference type="RefSeq" id="WP_116011894.1">
    <property type="nucleotide sequence ID" value="NZ_QNUH01000007.1"/>
</dbReference>
<sequence length="198" mass="23287">MNKKLISWLGLILLSFMMQSCKNYYYLKHTPAVNNEDRNPVYDLKFGKESMQFTTFADYQVNIINKKYIFFATKDVSQVLKANFSKPFTEQFMFMYTKMSIYNNLLGFYYEDASLEEVKQAYGRNPDADMGNGVLYAYDSGKFHVVDIYKKTDNGVIRFINLSNPDEKDPPNKKFHLEVRNLFFGMNSQLWEKNVDGF</sequence>
<dbReference type="EMBL" id="QNUH01000007">
    <property type="protein sequence ID" value="REC77925.1"/>
    <property type="molecule type" value="Genomic_DNA"/>
</dbReference>
<keyword evidence="2" id="KW-1185">Reference proteome</keyword>